<reference evidence="1 2" key="1">
    <citation type="submission" date="2016-10" db="EMBL/GenBank/DDBJ databases">
        <authorList>
            <person name="Varghese N."/>
            <person name="Submissions S."/>
        </authorList>
    </citation>
    <scope>NUCLEOTIDE SEQUENCE [LARGE SCALE GENOMIC DNA]</scope>
    <source>
        <strain evidence="1 2">CIP 109853</strain>
    </source>
</reference>
<evidence type="ECO:0000313" key="2">
    <source>
        <dbReference type="Proteomes" id="UP000198512"/>
    </source>
</evidence>
<comment type="caution">
    <text evidence="1">The sequence shown here is derived from an EMBL/GenBank/DDBJ whole genome shotgun (WGS) entry which is preliminary data.</text>
</comment>
<name>A0ABY1BMU3_9PSED</name>
<keyword evidence="2" id="KW-1185">Reference proteome</keyword>
<gene>
    <name evidence="1" type="ORF">SAMN05216600_11770</name>
</gene>
<dbReference type="EMBL" id="FOFP01000017">
    <property type="protein sequence ID" value="SER20059.1"/>
    <property type="molecule type" value="Genomic_DNA"/>
</dbReference>
<dbReference type="Proteomes" id="UP000198512">
    <property type="component" value="Unassembled WGS sequence"/>
</dbReference>
<organism evidence="1 2">
    <name type="scientific">Pseudomonas cuatrocienegasensis</name>
    <dbReference type="NCBI Taxonomy" id="543360"/>
    <lineage>
        <taxon>Bacteria</taxon>
        <taxon>Pseudomonadati</taxon>
        <taxon>Pseudomonadota</taxon>
        <taxon>Gammaproteobacteria</taxon>
        <taxon>Pseudomonadales</taxon>
        <taxon>Pseudomonadaceae</taxon>
        <taxon>Pseudomonas</taxon>
    </lineage>
</organism>
<protein>
    <recommendedName>
        <fullName evidence="3">PD-(D/E)XK nuclease superfamily protein</fullName>
    </recommendedName>
</protein>
<proteinExistence type="predicted"/>
<accession>A0ABY1BMU3</accession>
<evidence type="ECO:0000313" key="1">
    <source>
        <dbReference type="EMBL" id="SER20059.1"/>
    </source>
</evidence>
<dbReference type="RefSeq" id="WP_069519515.1">
    <property type="nucleotide sequence ID" value="NZ_FOFP01000017.1"/>
</dbReference>
<evidence type="ECO:0008006" key="3">
    <source>
        <dbReference type="Google" id="ProtNLM"/>
    </source>
</evidence>
<sequence>MLNAVLAGKKRGTGLQNPHAAPEMAEGAEDVLTASVFERLSYLPEALLSKVMTTLLGTPFGALQSIDYWPSWYLPSGTRVEPDVLLRDEKQTLLVEAKRHDGIRQQDAGQLANELLAGWEEDCLGEHCLLLTLGGLVDTHERSHQQLLASVLPLLPAGSAARFTLVCRSWQQLYQALETHIDPDTPIGCRRLLDDIAQCYAWHGLRTHPMRWLNNLKPLGLSSTPASFAAWKLK</sequence>